<dbReference type="AlphaFoldDB" id="A0A1F5G1X5"/>
<dbReference type="Proteomes" id="UP000176628">
    <property type="component" value="Unassembled WGS sequence"/>
</dbReference>
<evidence type="ECO:0000313" key="1">
    <source>
        <dbReference type="EMBL" id="OGD85825.1"/>
    </source>
</evidence>
<dbReference type="EMBL" id="MFAV01000043">
    <property type="protein sequence ID" value="OGD85825.1"/>
    <property type="molecule type" value="Genomic_DNA"/>
</dbReference>
<comment type="caution">
    <text evidence="1">The sequence shown here is derived from an EMBL/GenBank/DDBJ whole genome shotgun (WGS) entry which is preliminary data.</text>
</comment>
<organism evidence="1 2">
    <name type="scientific">Candidatus Curtissbacteria bacterium RBG_16_39_7</name>
    <dbReference type="NCBI Taxonomy" id="1797707"/>
    <lineage>
        <taxon>Bacteria</taxon>
        <taxon>Candidatus Curtissiibacteriota</taxon>
    </lineage>
</organism>
<proteinExistence type="predicted"/>
<protein>
    <submittedName>
        <fullName evidence="1">Uncharacterized protein</fullName>
    </submittedName>
</protein>
<sequence length="207" mass="24447">MEKELSSESQPKIFRVEFYHDPNFIPYWYSKGQLDLEAQKNKNHPAMYAAMMSDEWNSLISPIISPEMRKVLGVWDIFEPFTCYVLEHRIQIKENEFIEASSHPLAIWAKPAHPKWRYLPFHSRVIHELVHCVGPNYSPIWGLLEDETASIHRDNLEFWFWDPQYGSLREELVVRHATHLVTKEVFGQEFADWFLGQESKLIPVSSC</sequence>
<accession>A0A1F5G1X5</accession>
<gene>
    <name evidence="1" type="ORF">A2Z23_02070</name>
</gene>
<reference evidence="1 2" key="1">
    <citation type="journal article" date="2016" name="Nat. Commun.">
        <title>Thousands of microbial genomes shed light on interconnected biogeochemical processes in an aquifer system.</title>
        <authorList>
            <person name="Anantharaman K."/>
            <person name="Brown C.T."/>
            <person name="Hug L.A."/>
            <person name="Sharon I."/>
            <person name="Castelle C.J."/>
            <person name="Probst A.J."/>
            <person name="Thomas B.C."/>
            <person name="Singh A."/>
            <person name="Wilkins M.J."/>
            <person name="Karaoz U."/>
            <person name="Brodie E.L."/>
            <person name="Williams K.H."/>
            <person name="Hubbard S.S."/>
            <person name="Banfield J.F."/>
        </authorList>
    </citation>
    <scope>NUCLEOTIDE SEQUENCE [LARGE SCALE GENOMIC DNA]</scope>
</reference>
<name>A0A1F5G1X5_9BACT</name>
<evidence type="ECO:0000313" key="2">
    <source>
        <dbReference type="Proteomes" id="UP000176628"/>
    </source>
</evidence>